<reference evidence="7 8" key="1">
    <citation type="journal article" date="2014" name="Genome Announc.">
        <title>Draft Genome Sequences of Marine Flavobacterium Algibacter lectus Strains SS8 and NR4.</title>
        <authorList>
            <person name="Takatani N."/>
            <person name="Nakanishi M."/>
            <person name="Meirelles P."/>
            <person name="Mino S."/>
            <person name="Suda W."/>
            <person name="Oshima K."/>
            <person name="Hattori M."/>
            <person name="Ohkuma M."/>
            <person name="Hosokawa M."/>
            <person name="Miyashita K."/>
            <person name="Thompson F.L."/>
            <person name="Niwa A."/>
            <person name="Sawabe T."/>
            <person name="Sawabe T."/>
        </authorList>
    </citation>
    <scope>NUCLEOTIDE SEQUENCE [LARGE SCALE GENOMIC DNA]</scope>
    <source>
        <strain evidence="7 8">JCM 19300</strain>
    </source>
</reference>
<evidence type="ECO:0000256" key="4">
    <source>
        <dbReference type="ARBA" id="ARBA00022806"/>
    </source>
</evidence>
<dbReference type="InterPro" id="IPR003593">
    <property type="entry name" value="AAA+_ATPase"/>
</dbReference>
<keyword evidence="5" id="KW-0067">ATP-binding</keyword>
<protein>
    <submittedName>
        <fullName evidence="7">DNA helicase</fullName>
    </submittedName>
</protein>
<keyword evidence="3" id="KW-0378">Hydrolase</keyword>
<name>A0A090VEV0_9FLAO</name>
<keyword evidence="4 7" id="KW-0347">Helicase</keyword>
<dbReference type="EMBL" id="BBNQ01000010">
    <property type="protein sequence ID" value="GAL63291.1"/>
    <property type="molecule type" value="Genomic_DNA"/>
</dbReference>
<evidence type="ECO:0000259" key="6">
    <source>
        <dbReference type="SMART" id="SM00382"/>
    </source>
</evidence>
<dbReference type="PANTHER" id="PTHR43788:SF8">
    <property type="entry name" value="DNA-BINDING PROTEIN SMUBP-2"/>
    <property type="match status" value="1"/>
</dbReference>
<dbReference type="GO" id="GO:0043139">
    <property type="term" value="F:5'-3' DNA helicase activity"/>
    <property type="evidence" value="ECO:0007669"/>
    <property type="project" value="TreeGrafter"/>
</dbReference>
<feature type="domain" description="AAA+ ATPase" evidence="6">
    <location>
        <begin position="251"/>
        <end position="513"/>
    </location>
</feature>
<dbReference type="InterPro" id="IPR027417">
    <property type="entry name" value="P-loop_NTPase"/>
</dbReference>
<dbReference type="GO" id="GO:0005524">
    <property type="term" value="F:ATP binding"/>
    <property type="evidence" value="ECO:0007669"/>
    <property type="project" value="UniProtKB-KW"/>
</dbReference>
<comment type="caution">
    <text evidence="7">The sequence shown here is derived from an EMBL/GenBank/DDBJ whole genome shotgun (WGS) entry which is preliminary data.</text>
</comment>
<evidence type="ECO:0000313" key="7">
    <source>
        <dbReference type="EMBL" id="GAL63291.1"/>
    </source>
</evidence>
<comment type="similarity">
    <text evidence="1">Belongs to the DNA2/NAM7 helicase family.</text>
</comment>
<evidence type="ECO:0000256" key="1">
    <source>
        <dbReference type="ARBA" id="ARBA00007913"/>
    </source>
</evidence>
<dbReference type="Gene3D" id="3.40.50.300">
    <property type="entry name" value="P-loop containing nucleotide triphosphate hydrolases"/>
    <property type="match status" value="2"/>
</dbReference>
<evidence type="ECO:0000256" key="5">
    <source>
        <dbReference type="ARBA" id="ARBA00022840"/>
    </source>
</evidence>
<dbReference type="SUPFAM" id="SSF52540">
    <property type="entry name" value="P-loop containing nucleoside triphosphate hydrolases"/>
    <property type="match status" value="1"/>
</dbReference>
<dbReference type="SMART" id="SM00382">
    <property type="entry name" value="AAA"/>
    <property type="match status" value="1"/>
</dbReference>
<evidence type="ECO:0000313" key="8">
    <source>
        <dbReference type="Proteomes" id="UP000029644"/>
    </source>
</evidence>
<proteinExistence type="inferred from homology"/>
<dbReference type="OrthoDB" id="9757917at2"/>
<evidence type="ECO:0000256" key="3">
    <source>
        <dbReference type="ARBA" id="ARBA00022801"/>
    </source>
</evidence>
<dbReference type="Proteomes" id="UP000029644">
    <property type="component" value="Unassembled WGS sequence"/>
</dbReference>
<dbReference type="CDD" id="cd18808">
    <property type="entry name" value="SF1_C_Upf1"/>
    <property type="match status" value="1"/>
</dbReference>
<sequence>MEYIFKEIIFKWNEDHHKQKAYNEKQLVNLLYKQNIELELIEKTLSDYSVYFDRVKRYLYSPKWNKLIRDFPSWFNLVDGKEQEITKAFIDEENAIEDDNARLWVVAKIDKKISNSDFGFLYQAVISLPDGVSSPGQEGIPINLWWQDVAKQNNIQGVFLAYYRSISTIIFRVSNELTAEHLNTTFKFKPKAINFLKHIKDRFNAVKYDELSLTNRFFFKRNIRIDDDFKGEIIDASLNQSQQKAVQSVFSQNVTFIWGPPGTGKTYTLSKIIAKACTNGLRVLAVSISNISIDILGKEIINEFENFSESSKKLLEDRKVLRFGYPVLSEIVNDSRLFPKKEEVDRVRKEYGTVLKYLRSHSKNTDREDIARARNKQILLKNEIKQINQTRIANSQLVFTTAAQCFLADNFEHEKFDLVVVDEVGMMPLIQTLTMASFSKNKFVVAGDFKQLGPISTGQTEAVNNWFNKDVFEYMDDVEGYDENIRVMLSEQRRMHPDICSLINDRFYNGLLTSNYQEKFTSIKSSFGVINTPYCFIPVEPKNGAVVKTTQGRSRVNDKSAQVVTELVESLIIENEAMIIGVITPYNGQVINLKRKLRNKMLFDNQLKNVTVGTIHSFQGSGFDAIVYDIVDNCEKNIGMLYKGIHGERLVNVALSRAKHKLIIVGDPKVFSISDDLNEVSKKLRSLMVDLRLSENKLSYKN</sequence>
<accession>A0A090VEV0</accession>
<dbReference type="InterPro" id="IPR041677">
    <property type="entry name" value="DNA2/NAM7_AAA_11"/>
</dbReference>
<evidence type="ECO:0000256" key="2">
    <source>
        <dbReference type="ARBA" id="ARBA00022741"/>
    </source>
</evidence>
<dbReference type="InterPro" id="IPR050534">
    <property type="entry name" value="Coronavir_polyprotein_1ab"/>
</dbReference>
<dbReference type="GO" id="GO:0016787">
    <property type="term" value="F:hydrolase activity"/>
    <property type="evidence" value="ECO:0007669"/>
    <property type="project" value="UniProtKB-KW"/>
</dbReference>
<dbReference type="AlphaFoldDB" id="A0A090VEV0"/>
<dbReference type="Pfam" id="PF13086">
    <property type="entry name" value="AAA_11"/>
    <property type="match status" value="1"/>
</dbReference>
<keyword evidence="2" id="KW-0547">Nucleotide-binding</keyword>
<dbReference type="RefSeq" id="WP_042505107.1">
    <property type="nucleotide sequence ID" value="NZ_BBNQ01000010.1"/>
</dbReference>
<dbReference type="PANTHER" id="PTHR43788">
    <property type="entry name" value="DNA2/NAM7 HELICASE FAMILY MEMBER"/>
    <property type="match status" value="1"/>
</dbReference>
<dbReference type="InterPro" id="IPR047187">
    <property type="entry name" value="SF1_C_Upf1"/>
</dbReference>
<organism evidence="7 8">
    <name type="scientific">Algibacter lectus</name>
    <dbReference type="NCBI Taxonomy" id="221126"/>
    <lineage>
        <taxon>Bacteria</taxon>
        <taxon>Pseudomonadati</taxon>
        <taxon>Bacteroidota</taxon>
        <taxon>Flavobacteriia</taxon>
        <taxon>Flavobacteriales</taxon>
        <taxon>Flavobacteriaceae</taxon>
        <taxon>Algibacter</taxon>
    </lineage>
</organism>
<dbReference type="InterPro" id="IPR041679">
    <property type="entry name" value="DNA2/NAM7-like_C"/>
</dbReference>
<gene>
    <name evidence="7" type="ORF">JCM19300_1313</name>
</gene>
<dbReference type="Pfam" id="PF13087">
    <property type="entry name" value="AAA_12"/>
    <property type="match status" value="1"/>
</dbReference>